<dbReference type="PANTHER" id="PTHR39200:SF1">
    <property type="entry name" value="AUTO-TRANSPORTER ADHESIN HEAD GIN DOMAIN-CONTAINING PROTEIN-RELATED"/>
    <property type="match status" value="1"/>
</dbReference>
<dbReference type="EnsemblBacteria" id="AAQ65620">
    <property type="protein sequence ID" value="AAQ65620"/>
    <property type="gene ID" value="PG_0419"/>
</dbReference>
<dbReference type="Proteomes" id="UP000000588">
    <property type="component" value="Chromosome"/>
</dbReference>
<evidence type="ECO:0000259" key="1">
    <source>
        <dbReference type="Pfam" id="PF10988"/>
    </source>
</evidence>
<feature type="domain" description="Putative auto-transporter adhesin head GIN" evidence="1">
    <location>
        <begin position="60"/>
        <end position="182"/>
    </location>
</feature>
<organism evidence="2 3">
    <name type="scientific">Porphyromonas gingivalis (strain ATCC BAA-308 / W83)</name>
    <dbReference type="NCBI Taxonomy" id="242619"/>
    <lineage>
        <taxon>Bacteria</taxon>
        <taxon>Pseudomonadati</taxon>
        <taxon>Bacteroidota</taxon>
        <taxon>Bacteroidia</taxon>
        <taxon>Bacteroidales</taxon>
        <taxon>Porphyromonadaceae</taxon>
        <taxon>Porphyromonas</taxon>
    </lineage>
</organism>
<keyword evidence="3" id="KW-1185">Reference proteome</keyword>
<evidence type="ECO:0000313" key="3">
    <source>
        <dbReference type="Proteomes" id="UP000000588"/>
    </source>
</evidence>
<dbReference type="eggNOG" id="COG3595">
    <property type="taxonomic scope" value="Bacteria"/>
</dbReference>
<dbReference type="InterPro" id="IPR021255">
    <property type="entry name" value="DUF2807"/>
</dbReference>
<dbReference type="Pfam" id="PF10988">
    <property type="entry name" value="DUF2807"/>
    <property type="match status" value="1"/>
</dbReference>
<name>Q7MX08_PORGI</name>
<dbReference type="EMBL" id="AE015924">
    <property type="protein sequence ID" value="AAQ65620.1"/>
    <property type="molecule type" value="Genomic_DNA"/>
</dbReference>
<sequence length="301" mass="31968">MSVLLIERLTRNQSIMWTKRLLFLVLAAASISFASAQIISWKRIKGNGKVQTEERRIGQFDRLIVKGSMDVNIQQSTSGQALTIEAESNILPLVETVVEGGTLVIKMKPSLSISINKGVRIRITTPQLSEAELHGSGDITFAGKFRLRSLRIELSGSGDITFANATIANDLNVSLRGSGDIRGNILTGRNATLSLAGSGDIDLSLGHPQRVEAGISGSGDIKIKGQTAFAALKCSGSGDLECRNLSAQQADVRISGSGDGKLAVTEKLDINLSGSAGFVCYGKPVIGTHKVSRSSSFRMVP</sequence>
<dbReference type="PANTHER" id="PTHR39200">
    <property type="entry name" value="HYPOTHETICAL EXPORTED PROTEIN"/>
    <property type="match status" value="1"/>
</dbReference>
<gene>
    <name evidence="2" type="ordered locus">PG_0419</name>
</gene>
<reference evidence="2 3" key="1">
    <citation type="journal article" date="2003" name="J. Bacteriol.">
        <title>Complete genome sequence of the oral pathogenic bacterium Porphyromonas gingivalis strain W83.</title>
        <authorList>
            <person name="Nelson K."/>
            <person name="Fleishmann R."/>
            <person name="DeBoy R."/>
            <person name="Paulsen I."/>
            <person name="Fouts D."/>
            <person name="Eisen J."/>
            <person name="Daugherty S."/>
            <person name="Dodson R."/>
            <person name="Durkin A."/>
            <person name="Gwinn M."/>
            <person name="Haft D."/>
            <person name="Kolonay J."/>
            <person name="Nelson W."/>
            <person name="White O."/>
            <person name="Mason T."/>
            <person name="Tallon L."/>
            <person name="Gray J."/>
            <person name="Granger D."/>
            <person name="Tettelin H."/>
            <person name="Dong H."/>
            <person name="Galvin J."/>
            <person name="Duncan M."/>
            <person name="Dewhirst F."/>
            <person name="Fraser C."/>
        </authorList>
    </citation>
    <scope>NUCLEOTIDE SEQUENCE [LARGE SCALE GENOMIC DNA]</scope>
    <source>
        <strain evidence="3">ATCC BAA-308 / W83</strain>
    </source>
</reference>
<proteinExistence type="predicted"/>
<dbReference type="Gene3D" id="2.160.20.120">
    <property type="match status" value="2"/>
</dbReference>
<dbReference type="AlphaFoldDB" id="Q7MX08"/>
<protein>
    <recommendedName>
        <fullName evidence="1">Putative auto-transporter adhesin head GIN domain-containing protein</fullName>
    </recommendedName>
</protein>
<dbReference type="STRING" id="242619.PG_0419"/>
<dbReference type="HOGENOM" id="CLU_072746_0_0_10"/>
<evidence type="ECO:0000313" key="2">
    <source>
        <dbReference type="EMBL" id="AAQ65620.1"/>
    </source>
</evidence>
<accession>Q7MX08</accession>
<dbReference type="KEGG" id="pgi:PG_0419"/>